<name>A0A162UBD8_PHYB8</name>
<dbReference type="GO" id="GO:0050661">
    <property type="term" value="F:NADP binding"/>
    <property type="evidence" value="ECO:0007669"/>
    <property type="project" value="InterPro"/>
</dbReference>
<dbReference type="Gene3D" id="3.40.50.720">
    <property type="entry name" value="NAD(P)-binding Rossmann-like Domain"/>
    <property type="match status" value="1"/>
</dbReference>
<dbReference type="SUPFAM" id="SSF51735">
    <property type="entry name" value="NAD(P)-binding Rossmann-fold domains"/>
    <property type="match status" value="1"/>
</dbReference>
<dbReference type="EMBL" id="KV440978">
    <property type="protein sequence ID" value="OAD74982.1"/>
    <property type="molecule type" value="Genomic_DNA"/>
</dbReference>
<evidence type="ECO:0000256" key="3">
    <source>
        <dbReference type="PIRSR" id="PIRSR000103-1"/>
    </source>
</evidence>
<dbReference type="InParanoid" id="A0A162UBD8"/>
<reference evidence="6" key="1">
    <citation type="submission" date="2015-06" db="EMBL/GenBank/DDBJ databases">
        <title>Expansion of signal transduction pathways in fungi by whole-genome duplication.</title>
        <authorList>
            <consortium name="DOE Joint Genome Institute"/>
            <person name="Corrochano L.M."/>
            <person name="Kuo A."/>
            <person name="Marcet-Houben M."/>
            <person name="Polaino S."/>
            <person name="Salamov A."/>
            <person name="Villalobos J.M."/>
            <person name="Alvarez M.I."/>
            <person name="Avalos J."/>
            <person name="Benito E.P."/>
            <person name="Benoit I."/>
            <person name="Burger G."/>
            <person name="Camino L.P."/>
            <person name="Canovas D."/>
            <person name="Cerda-Olmedo E."/>
            <person name="Cheng J.-F."/>
            <person name="Dominguez A."/>
            <person name="Elias M."/>
            <person name="Eslava A.P."/>
            <person name="Glaser F."/>
            <person name="Grimwood J."/>
            <person name="Gutierrez G."/>
            <person name="Heitman J."/>
            <person name="Henrissat B."/>
            <person name="Iturriaga E.A."/>
            <person name="Lang B.F."/>
            <person name="Lavin J.L."/>
            <person name="Lee S."/>
            <person name="Li W."/>
            <person name="Lindquist E."/>
            <person name="Lopez-Garcia S."/>
            <person name="Luque E.M."/>
            <person name="Marcos A.T."/>
            <person name="Martin J."/>
            <person name="McCluskey K."/>
            <person name="Medina H.R."/>
            <person name="Miralles-Duran A."/>
            <person name="Miyazaki A."/>
            <person name="Munoz-Torres E."/>
            <person name="Oguiza J.A."/>
            <person name="Ohm R."/>
            <person name="Olmedo M."/>
            <person name="Orejas M."/>
            <person name="Ortiz-Castellanos L."/>
            <person name="Pisabarro A.G."/>
            <person name="Rodriguez-Romero J."/>
            <person name="Ruiz-Herrera J."/>
            <person name="Ruiz-Vazquez R."/>
            <person name="Sanz C."/>
            <person name="Schackwitz W."/>
            <person name="Schmutz J."/>
            <person name="Shahriari M."/>
            <person name="Shelest E."/>
            <person name="Silva-Franco F."/>
            <person name="Soanes D."/>
            <person name="Syed K."/>
            <person name="Tagua V.G."/>
            <person name="Talbot N.J."/>
            <person name="Thon M."/>
            <person name="De vries R.P."/>
            <person name="Wiebenga A."/>
            <person name="Yadav J.S."/>
            <person name="Braun E.L."/>
            <person name="Baker S."/>
            <person name="Garre V."/>
            <person name="Horwitz B."/>
            <person name="Torres-Martinez S."/>
            <person name="Idnurm A."/>
            <person name="Herrera-Estrella A."/>
            <person name="Gabaldon T."/>
            <person name="Grigoriev I.V."/>
        </authorList>
    </citation>
    <scope>NUCLEOTIDE SEQUENCE [LARGE SCALE GENOMIC DNA]</scope>
    <source>
        <strain evidence="6">NRRL 1555(-)</strain>
    </source>
</reference>
<feature type="domain" description="6-phosphogluconate dehydrogenase NADP-binding" evidence="4">
    <location>
        <begin position="5"/>
        <end position="162"/>
    </location>
</feature>
<dbReference type="STRING" id="763407.A0A162UBD8"/>
<keyword evidence="2" id="KW-0560">Oxidoreductase</keyword>
<organism evidence="5 6">
    <name type="scientific">Phycomyces blakesleeanus (strain ATCC 8743b / DSM 1359 / FGSC 10004 / NBRC 33097 / NRRL 1555)</name>
    <dbReference type="NCBI Taxonomy" id="763407"/>
    <lineage>
        <taxon>Eukaryota</taxon>
        <taxon>Fungi</taxon>
        <taxon>Fungi incertae sedis</taxon>
        <taxon>Mucoromycota</taxon>
        <taxon>Mucoromycotina</taxon>
        <taxon>Mucoromycetes</taxon>
        <taxon>Mucorales</taxon>
        <taxon>Phycomycetaceae</taxon>
        <taxon>Phycomyces</taxon>
    </lineage>
</organism>
<sequence length="304" mass="32009">MPLQCAYIGLGAMGYPMAGHIANHLQTLKYPSLLVHNRTLGRAESLASSVPSRVARSIAECAIADVVFTCLLNDAIVEQTVTSLLEAGLKKGAIIVEQSTVAPALVDSLAAKARASGVFYLACPIMGPPQRAQSADLVVLMAGPKAQQAIVKPLLIPAIGKKAIELGEDPAESIRLKLCGNFLVTSSCEMLAEALTLGEAAGIPQDKVGELVGSVFSSPLLNIYTTRMVQKTYNDQVHFSLTGAKKDGTHIHNMGIASGIKLPITEAFLNNVKSAHDKRGDIDITGIVGAVREGAGLDFDLKKD</sequence>
<dbReference type="RefSeq" id="XP_018293022.1">
    <property type="nucleotide sequence ID" value="XM_018428980.1"/>
</dbReference>
<protein>
    <recommendedName>
        <fullName evidence="4">6-phosphogluconate dehydrogenase NADP-binding domain-containing protein</fullName>
    </recommendedName>
</protein>
<dbReference type="InterPro" id="IPR036291">
    <property type="entry name" value="NAD(P)-bd_dom_sf"/>
</dbReference>
<keyword evidence="6" id="KW-1185">Reference proteome</keyword>
<comment type="similarity">
    <text evidence="1">Belongs to the HIBADH-related family. NP60 subfamily.</text>
</comment>
<dbReference type="VEuPathDB" id="FungiDB:PHYBLDRAFT_124225"/>
<dbReference type="Proteomes" id="UP000077315">
    <property type="component" value="Unassembled WGS sequence"/>
</dbReference>
<evidence type="ECO:0000313" key="5">
    <source>
        <dbReference type="EMBL" id="OAD74982.1"/>
    </source>
</evidence>
<dbReference type="PROSITE" id="PS00895">
    <property type="entry name" value="3_HYDROXYISOBUT_DH"/>
    <property type="match status" value="1"/>
</dbReference>
<evidence type="ECO:0000256" key="2">
    <source>
        <dbReference type="ARBA" id="ARBA00023002"/>
    </source>
</evidence>
<dbReference type="InterPro" id="IPR006115">
    <property type="entry name" value="6PGDH_NADP-bd"/>
</dbReference>
<dbReference type="Gene3D" id="1.10.1040.10">
    <property type="entry name" value="N-(1-d-carboxylethyl)-l-norvaline Dehydrogenase, domain 2"/>
    <property type="match status" value="1"/>
</dbReference>
<dbReference type="InterPro" id="IPR015815">
    <property type="entry name" value="HIBADH-related"/>
</dbReference>
<evidence type="ECO:0000259" key="4">
    <source>
        <dbReference type="Pfam" id="PF03446"/>
    </source>
</evidence>
<evidence type="ECO:0000256" key="1">
    <source>
        <dbReference type="ARBA" id="ARBA00007598"/>
    </source>
</evidence>
<dbReference type="PANTHER" id="PTHR43580">
    <property type="entry name" value="OXIDOREDUCTASE GLYR1-RELATED"/>
    <property type="match status" value="1"/>
</dbReference>
<dbReference type="SUPFAM" id="SSF48179">
    <property type="entry name" value="6-phosphogluconate dehydrogenase C-terminal domain-like"/>
    <property type="match status" value="1"/>
</dbReference>
<dbReference type="InterPro" id="IPR008927">
    <property type="entry name" value="6-PGluconate_DH-like_C_sf"/>
</dbReference>
<dbReference type="GO" id="GO:0016491">
    <property type="term" value="F:oxidoreductase activity"/>
    <property type="evidence" value="ECO:0007669"/>
    <property type="project" value="UniProtKB-KW"/>
</dbReference>
<dbReference type="PANTHER" id="PTHR43580:SF8">
    <property type="entry name" value="6-PHOSPHOGLUCONATE DEHYDROGENASE NADP-BINDING DOMAIN-CONTAINING PROTEIN-RELATED"/>
    <property type="match status" value="1"/>
</dbReference>
<accession>A0A162UBD8</accession>
<dbReference type="AlphaFoldDB" id="A0A162UBD8"/>
<dbReference type="InterPro" id="IPR002204">
    <property type="entry name" value="3-OH-isobutyrate_DH-rel_CS"/>
</dbReference>
<dbReference type="InterPro" id="IPR013328">
    <property type="entry name" value="6PGD_dom2"/>
</dbReference>
<dbReference type="InterPro" id="IPR051265">
    <property type="entry name" value="HIBADH-related_NP60_sf"/>
</dbReference>
<gene>
    <name evidence="5" type="ORF">PHYBLDRAFT_124225</name>
</gene>
<dbReference type="PIRSF" id="PIRSF000103">
    <property type="entry name" value="HIBADH"/>
    <property type="match status" value="1"/>
</dbReference>
<feature type="active site" evidence="3">
    <location>
        <position position="177"/>
    </location>
</feature>
<proteinExistence type="inferred from homology"/>
<dbReference type="GeneID" id="28989886"/>
<dbReference type="OrthoDB" id="435038at2759"/>
<evidence type="ECO:0000313" key="6">
    <source>
        <dbReference type="Proteomes" id="UP000077315"/>
    </source>
</evidence>
<dbReference type="Pfam" id="PF03446">
    <property type="entry name" value="NAD_binding_2"/>
    <property type="match status" value="1"/>
</dbReference>